<comment type="caution">
    <text evidence="3">The sequence shown here is derived from an EMBL/GenBank/DDBJ whole genome shotgun (WGS) entry which is preliminary data.</text>
</comment>
<evidence type="ECO:0000256" key="1">
    <source>
        <dbReference type="SAM" id="SignalP"/>
    </source>
</evidence>
<reference evidence="3" key="1">
    <citation type="journal article" date="2020" name="Mol. Plant Microbe Interact.">
        <title>Genome Sequence of the Biocontrol Agent Coniothyrium minitans strain Conio (IMI 134523).</title>
        <authorList>
            <person name="Patel D."/>
            <person name="Shittu T.A."/>
            <person name="Baroncelli R."/>
            <person name="Muthumeenakshi S."/>
            <person name="Osborne T.H."/>
            <person name="Janganan T.K."/>
            <person name="Sreenivasaprasad S."/>
        </authorList>
    </citation>
    <scope>NUCLEOTIDE SEQUENCE</scope>
    <source>
        <strain evidence="3">Conio</strain>
    </source>
</reference>
<gene>
    <name evidence="3" type="ORF">PMIN01_10047</name>
</gene>
<sequence>MWPAISFYTVAIPLLLAAKPPGDTLDINSDSLIVPHHPHFPLRILPLGGSITWGQDSTDGNGYREHLHELLEQRSTIVDMVGTVHSGKMSDNENEGHPGARVDQVALFAKNGIAFKPNLILIKYAGTNDVVREASEYPIDKIGQRMYKLIEYLFNEIPDVTIILSTLILNANAGADERIRKIVNPQYESLVKSLQERQARIMLAGLHSVINAEEMVDGTHPNDKGYEKLAKAWAKAIAEAGRKGILVKPQDPDLTSGTSGNTHKAILATSPVALAPVSKALSTVMPTKAFHTLDVSCSLPMDSEPLEVEVGSRPGCSILGKAPTYVSQTLIPAVPQSNAARSNKPFWSGRNNGAMRASPELQTCQVAMLL</sequence>
<dbReference type="EMBL" id="WJXW01000011">
    <property type="protein sequence ID" value="KAF9732118.1"/>
    <property type="molecule type" value="Genomic_DNA"/>
</dbReference>
<dbReference type="GO" id="GO:0004622">
    <property type="term" value="F:phosphatidylcholine lysophospholipase activity"/>
    <property type="evidence" value="ECO:0007669"/>
    <property type="project" value="TreeGrafter"/>
</dbReference>
<evidence type="ECO:0000313" key="3">
    <source>
        <dbReference type="EMBL" id="KAF9732118.1"/>
    </source>
</evidence>
<dbReference type="CDD" id="cd01833">
    <property type="entry name" value="XynB_like"/>
    <property type="match status" value="1"/>
</dbReference>
<feature type="chain" id="PRO_5040235245" evidence="1">
    <location>
        <begin position="18"/>
        <end position="370"/>
    </location>
</feature>
<evidence type="ECO:0000259" key="2">
    <source>
        <dbReference type="Pfam" id="PF13472"/>
    </source>
</evidence>
<dbReference type="AlphaFoldDB" id="A0A9P6GBL4"/>
<protein>
    <submittedName>
        <fullName evidence="3">GDSL-like lipase acylhydrolase</fullName>
    </submittedName>
</protein>
<dbReference type="SUPFAM" id="SSF52266">
    <property type="entry name" value="SGNH hydrolase"/>
    <property type="match status" value="1"/>
</dbReference>
<accession>A0A9P6GBL4</accession>
<dbReference type="OrthoDB" id="3915838at2759"/>
<evidence type="ECO:0000313" key="4">
    <source>
        <dbReference type="Proteomes" id="UP000756921"/>
    </source>
</evidence>
<dbReference type="PANTHER" id="PTHR30383">
    <property type="entry name" value="THIOESTERASE 1/PROTEASE 1/LYSOPHOSPHOLIPASE L1"/>
    <property type="match status" value="1"/>
</dbReference>
<keyword evidence="4" id="KW-1185">Reference proteome</keyword>
<dbReference type="Pfam" id="PF13472">
    <property type="entry name" value="Lipase_GDSL_2"/>
    <property type="match status" value="1"/>
</dbReference>
<dbReference type="InterPro" id="IPR036514">
    <property type="entry name" value="SGNH_hydro_sf"/>
</dbReference>
<keyword evidence="1" id="KW-0732">Signal</keyword>
<dbReference type="Gene3D" id="3.40.50.1110">
    <property type="entry name" value="SGNH hydrolase"/>
    <property type="match status" value="1"/>
</dbReference>
<dbReference type="PANTHER" id="PTHR30383:SF31">
    <property type="entry name" value="SGNH HYDROLASE-TYPE ESTERASE DOMAIN-CONTAINING PROTEIN-RELATED"/>
    <property type="match status" value="1"/>
</dbReference>
<organism evidence="3 4">
    <name type="scientific">Paraphaeosphaeria minitans</name>
    <dbReference type="NCBI Taxonomy" id="565426"/>
    <lineage>
        <taxon>Eukaryota</taxon>
        <taxon>Fungi</taxon>
        <taxon>Dikarya</taxon>
        <taxon>Ascomycota</taxon>
        <taxon>Pezizomycotina</taxon>
        <taxon>Dothideomycetes</taxon>
        <taxon>Pleosporomycetidae</taxon>
        <taxon>Pleosporales</taxon>
        <taxon>Massarineae</taxon>
        <taxon>Didymosphaeriaceae</taxon>
        <taxon>Paraphaeosphaeria</taxon>
    </lineage>
</organism>
<dbReference type="InterPro" id="IPR013830">
    <property type="entry name" value="SGNH_hydro"/>
</dbReference>
<feature type="domain" description="SGNH hydrolase-type esterase" evidence="2">
    <location>
        <begin position="47"/>
        <end position="227"/>
    </location>
</feature>
<proteinExistence type="predicted"/>
<dbReference type="Proteomes" id="UP000756921">
    <property type="component" value="Unassembled WGS sequence"/>
</dbReference>
<dbReference type="InterPro" id="IPR051532">
    <property type="entry name" value="Ester_Hydrolysis_Enzymes"/>
</dbReference>
<feature type="signal peptide" evidence="1">
    <location>
        <begin position="1"/>
        <end position="17"/>
    </location>
</feature>
<name>A0A9P6GBL4_9PLEO</name>